<keyword evidence="2" id="KW-1185">Reference proteome</keyword>
<dbReference type="Proteomes" id="UP000316759">
    <property type="component" value="Unassembled WGS sequence"/>
</dbReference>
<name>A0A504Y881_FASGI</name>
<sequence>MMTEPSNFRRRRSASYSLDSTLIDSTLHMNRHNQINVNAVCPDSTTTVVDRSNSLNQPTTPSVATAATITTYASSRWSRNTPNPIYHLPYSPNRMTPASTPSRRINTQTSLLETAKMLLTESSKLEPICGPLASPREQTGKPMNVESMIGGGDAGEKVDHEKVRATLERKRHREAAELQKQISALDATIERLYSRTREKTLYLHKVVNETFRHIQDTITQRSTERRAKQQQKRRVTSELFLRHFRDRQARKRRIRIKLGLRAAKSGRMTGVLPAILTSREVDEGDALRKWQMKEDARDNEEQSMALKFEEEAAAKATSRLRWLREVATTQLRHLEEFIRVTQPKNEERASKDVPVDTILFDLRAKHQRLINLLQKYGITTDEENEPTVTAYQLGRERTLMSSTDAPVPATVALRTLWSDLQEDKLTRLQRQAINHFERVIHRESRSPFIRPTASPRARRRKQWKQDATFLNYYGHAITRFGFSYFDFWKVKEIDSEDEEDKQKIKFPCTQHSRKYEGKNWQGNVLHLIPAVTIEESDMSTPFSPRSTWLQQPLLGAVDEVFIPL</sequence>
<dbReference type="EMBL" id="SUNJ01014066">
    <property type="protein sequence ID" value="TPP56796.1"/>
    <property type="molecule type" value="Genomic_DNA"/>
</dbReference>
<protein>
    <submittedName>
        <fullName evidence="1">Uncharacterized protein</fullName>
    </submittedName>
</protein>
<accession>A0A504Y881</accession>
<evidence type="ECO:0000313" key="2">
    <source>
        <dbReference type="Proteomes" id="UP000316759"/>
    </source>
</evidence>
<dbReference type="OrthoDB" id="6274473at2759"/>
<gene>
    <name evidence="1" type="ORF">FGIG_01117</name>
</gene>
<evidence type="ECO:0000313" key="1">
    <source>
        <dbReference type="EMBL" id="TPP56796.1"/>
    </source>
</evidence>
<organism evidence="1 2">
    <name type="scientific">Fasciola gigantica</name>
    <name type="common">Giant liver fluke</name>
    <dbReference type="NCBI Taxonomy" id="46835"/>
    <lineage>
        <taxon>Eukaryota</taxon>
        <taxon>Metazoa</taxon>
        <taxon>Spiralia</taxon>
        <taxon>Lophotrochozoa</taxon>
        <taxon>Platyhelminthes</taxon>
        <taxon>Trematoda</taxon>
        <taxon>Digenea</taxon>
        <taxon>Plagiorchiida</taxon>
        <taxon>Echinostomata</taxon>
        <taxon>Echinostomatoidea</taxon>
        <taxon>Fasciolidae</taxon>
        <taxon>Fasciola</taxon>
    </lineage>
</organism>
<comment type="caution">
    <text evidence="1">The sequence shown here is derived from an EMBL/GenBank/DDBJ whole genome shotgun (WGS) entry which is preliminary data.</text>
</comment>
<reference evidence="1 2" key="1">
    <citation type="submission" date="2019-04" db="EMBL/GenBank/DDBJ databases">
        <title>Annotation for the trematode Fasciola gigantica.</title>
        <authorList>
            <person name="Choi Y.-J."/>
        </authorList>
    </citation>
    <scope>NUCLEOTIDE SEQUENCE [LARGE SCALE GENOMIC DNA]</scope>
    <source>
        <strain evidence="1">Uganda_cow_1</strain>
    </source>
</reference>
<dbReference type="AlphaFoldDB" id="A0A504Y881"/>
<proteinExistence type="predicted"/>